<comment type="caution">
    <text evidence="8">The sequence shown here is derived from an EMBL/GenBank/DDBJ whole genome shotgun (WGS) entry which is preliminary data.</text>
</comment>
<dbReference type="AlphaFoldDB" id="A0A8K1FR02"/>
<dbReference type="GO" id="GO:0046872">
    <property type="term" value="F:metal ion binding"/>
    <property type="evidence" value="ECO:0007669"/>
    <property type="project" value="UniProtKB-KW"/>
</dbReference>
<feature type="binding site" evidence="4">
    <location>
        <position position="498"/>
    </location>
    <ligand>
        <name>AMP</name>
        <dbReference type="ChEBI" id="CHEBI:456215"/>
    </ligand>
</feature>
<protein>
    <recommendedName>
        <fullName evidence="7">PDEase domain-containing protein</fullName>
    </recommendedName>
</protein>
<dbReference type="InterPro" id="IPR023088">
    <property type="entry name" value="PDEase"/>
</dbReference>
<evidence type="ECO:0000256" key="6">
    <source>
        <dbReference type="SAM" id="MobiDB-lite"/>
    </source>
</evidence>
<dbReference type="SMART" id="SM00471">
    <property type="entry name" value="HDc"/>
    <property type="match status" value="1"/>
</dbReference>
<dbReference type="PANTHER" id="PTHR11347">
    <property type="entry name" value="CYCLIC NUCLEOTIDE PHOSPHODIESTERASE"/>
    <property type="match status" value="1"/>
</dbReference>
<feature type="region of interest" description="Disordered" evidence="6">
    <location>
        <begin position="50"/>
        <end position="75"/>
    </location>
</feature>
<dbReference type="Gene3D" id="1.10.1300.10">
    <property type="entry name" value="3'5'-cyclic nucleotide phosphodiesterase, catalytic domain"/>
    <property type="match status" value="1"/>
</dbReference>
<dbReference type="GO" id="GO:0004114">
    <property type="term" value="F:3',5'-cyclic-nucleotide phosphodiesterase activity"/>
    <property type="evidence" value="ECO:0007669"/>
    <property type="project" value="InterPro"/>
</dbReference>
<evidence type="ECO:0000256" key="5">
    <source>
        <dbReference type="PIRSR" id="PIRSR623088-3"/>
    </source>
</evidence>
<dbReference type="EMBL" id="SPLM01000006">
    <property type="protein sequence ID" value="TMW67108.1"/>
    <property type="molecule type" value="Genomic_DNA"/>
</dbReference>
<feature type="binding site" evidence="4">
    <location>
        <position position="550"/>
    </location>
    <ligand>
        <name>AMP</name>
        <dbReference type="ChEBI" id="CHEBI:456215"/>
    </ligand>
</feature>
<accession>A0A8K1FR02</accession>
<dbReference type="Pfam" id="PF00233">
    <property type="entry name" value="PDEase_I"/>
    <property type="match status" value="1"/>
</dbReference>
<dbReference type="InterPro" id="IPR003607">
    <property type="entry name" value="HD/PDEase_dom"/>
</dbReference>
<feature type="binding site" evidence="5">
    <location>
        <position position="384"/>
    </location>
    <ligand>
        <name>Zn(2+)</name>
        <dbReference type="ChEBI" id="CHEBI:29105"/>
        <label>1</label>
    </ligand>
</feature>
<dbReference type="InterPro" id="IPR002073">
    <property type="entry name" value="PDEase_catalytic_dom"/>
</dbReference>
<reference evidence="8" key="1">
    <citation type="submission" date="2019-03" db="EMBL/GenBank/DDBJ databases">
        <title>Long read genome sequence of the mycoparasitic Pythium oligandrum ATCC 38472 isolated from sugarbeet rhizosphere.</title>
        <authorList>
            <person name="Gaulin E."/>
        </authorList>
    </citation>
    <scope>NUCLEOTIDE SEQUENCE</scope>
    <source>
        <strain evidence="8">ATCC 38472_TT</strain>
    </source>
</reference>
<dbReference type="InterPro" id="IPR036971">
    <property type="entry name" value="PDEase_catalytic_dom_sf"/>
</dbReference>
<feature type="binding site" evidence="5">
    <location>
        <position position="347"/>
    </location>
    <ligand>
        <name>Zn(2+)</name>
        <dbReference type="ChEBI" id="CHEBI:29105"/>
        <label>1</label>
    </ligand>
</feature>
<keyword evidence="9" id="KW-1185">Reference proteome</keyword>
<feature type="binding site" evidence="5">
    <location>
        <position position="384"/>
    </location>
    <ligand>
        <name>Zn(2+)</name>
        <dbReference type="ChEBI" id="CHEBI:29105"/>
        <label>2</label>
    </ligand>
</feature>
<dbReference type="OrthoDB" id="432756at2759"/>
<evidence type="ECO:0000256" key="3">
    <source>
        <dbReference type="PIRSR" id="PIRSR623088-1"/>
    </source>
</evidence>
<evidence type="ECO:0000313" key="8">
    <source>
        <dbReference type="EMBL" id="TMW67108.1"/>
    </source>
</evidence>
<gene>
    <name evidence="8" type="ORF">Poli38472_012224</name>
</gene>
<dbReference type="SUPFAM" id="SSF109604">
    <property type="entry name" value="HD-domain/PDEase-like"/>
    <property type="match status" value="1"/>
</dbReference>
<organism evidence="8 9">
    <name type="scientific">Pythium oligandrum</name>
    <name type="common">Mycoparasitic fungus</name>
    <dbReference type="NCBI Taxonomy" id="41045"/>
    <lineage>
        <taxon>Eukaryota</taxon>
        <taxon>Sar</taxon>
        <taxon>Stramenopiles</taxon>
        <taxon>Oomycota</taxon>
        <taxon>Peronosporomycetes</taxon>
        <taxon>Pythiales</taxon>
        <taxon>Pythiaceae</taxon>
        <taxon>Pythium</taxon>
    </lineage>
</organism>
<feature type="binding site" evidence="4">
    <location>
        <position position="384"/>
    </location>
    <ligand>
        <name>AMP</name>
        <dbReference type="ChEBI" id="CHEBI:456215"/>
    </ligand>
</feature>
<name>A0A8K1FR02_PYTOL</name>
<keyword evidence="2" id="KW-0378">Hydrolase</keyword>
<dbReference type="PROSITE" id="PS51845">
    <property type="entry name" value="PDEASE_I_2"/>
    <property type="match status" value="1"/>
</dbReference>
<feature type="binding site" evidence="4">
    <location>
        <begin position="343"/>
        <end position="347"/>
    </location>
    <ligand>
        <name>AMP</name>
        <dbReference type="ChEBI" id="CHEBI:456215"/>
    </ligand>
</feature>
<sequence length="595" mass="67526">MVEGALETTRPRRRQSPAPRETQRQQQLHKARVLLEAMRGFGRRTRLRSSPAMLGNEMSDAMTKEKRSSQAGSPATVLSMGKSGLQMNAPQSETVETVGVEVEVEDLEEEEDERHEPTLVETLALLQQLQQQSESGSVLVRKDEMEQIVDGFIKALESTATKWSERGVEHAMQRLFVSHANVFDEKVQNFIIQNYIQETESAKTFRTALRRTSLVRRCLRAMYPSDKTPTTANAKHPLHRHHSWRISLAQRALAEEQQHRLEACPEIQDPETVHFVKSALGSLSSWDFDLFALADAVPGETLMLVGNALLETYNLVANFNTTKSRQLEFLRQIQLKYHPHAYHNAEHAADVAQSLHHILSVGGLGETVSPRSKCAAIIAAIIHDVGHTSYSNNFHIARNDDLAVKYVYRSPLEHMHCALSFQIMKNAKCNLLQGLTTIEQLEIRNLITDMVLATDNSVHAAYLAKLEGLVCRASDENWKQTDPDDERLVLQMALHTADVSNPAKPMRFYSVWAERILHEFYEQGDKERELQLPVSIGYDRENPIPLEKMQAGFILGIVRPLFSVMCRLPRAQLAHCMSQLDENLAHWQNEIERKQ</sequence>
<keyword evidence="1 5" id="KW-0479">Metal-binding</keyword>
<dbReference type="CDD" id="cd00077">
    <property type="entry name" value="HDc"/>
    <property type="match status" value="1"/>
</dbReference>
<proteinExistence type="predicted"/>
<dbReference type="PRINTS" id="PR00387">
    <property type="entry name" value="PDIESTERASE1"/>
</dbReference>
<dbReference type="GO" id="GO:0007165">
    <property type="term" value="P:signal transduction"/>
    <property type="evidence" value="ECO:0007669"/>
    <property type="project" value="InterPro"/>
</dbReference>
<evidence type="ECO:0000256" key="1">
    <source>
        <dbReference type="ARBA" id="ARBA00022723"/>
    </source>
</evidence>
<evidence type="ECO:0000256" key="2">
    <source>
        <dbReference type="ARBA" id="ARBA00022801"/>
    </source>
</evidence>
<feature type="active site" description="Proton donor" evidence="3">
    <location>
        <position position="343"/>
    </location>
</feature>
<feature type="domain" description="PDEase" evidence="7">
    <location>
        <begin position="268"/>
        <end position="594"/>
    </location>
</feature>
<feature type="binding site" evidence="5">
    <location>
        <position position="383"/>
    </location>
    <ligand>
        <name>Zn(2+)</name>
        <dbReference type="ChEBI" id="CHEBI:29105"/>
        <label>1</label>
    </ligand>
</feature>
<evidence type="ECO:0000259" key="7">
    <source>
        <dbReference type="PROSITE" id="PS51845"/>
    </source>
</evidence>
<dbReference type="Proteomes" id="UP000794436">
    <property type="component" value="Unassembled WGS sequence"/>
</dbReference>
<evidence type="ECO:0000256" key="4">
    <source>
        <dbReference type="PIRSR" id="PIRSR623088-2"/>
    </source>
</evidence>
<feature type="binding site" evidence="5">
    <location>
        <position position="498"/>
    </location>
    <ligand>
        <name>Zn(2+)</name>
        <dbReference type="ChEBI" id="CHEBI:29105"/>
        <label>1</label>
    </ligand>
</feature>
<evidence type="ECO:0000313" key="9">
    <source>
        <dbReference type="Proteomes" id="UP000794436"/>
    </source>
</evidence>
<feature type="region of interest" description="Disordered" evidence="6">
    <location>
        <begin position="1"/>
        <end position="30"/>
    </location>
</feature>